<sequence length="335" mass="35262">MSNFLDKTGLQHYTEKVKAYVDSKSGGVNTDLTSHIGNKKNPHGVTKDQVGLGNVTNVAQIPLSQKGAASGVATLGTDGKLTAAQLPAMKTVNGVSVVGSGNISIDLSLYKVVDTLPTTGIDATKIYIVPAKTTGDKNIKAEYVYTGNPASAYDATKWEKLGEAQTNIVVDAELSATSTNPIQNKAVKSAVDALNTTVAGKLNKTDYVVDAELSATSTHPVQNKAVKSAVDSLTSSVNSKVATSTYNTKMSALDSSISALQSKNTVQDSAIDKKLDKSAYVVDNQVTPQSDNPVSSTAVSIFVDGIRRDLITELDKKLDKTDLVAITNEEIDAMF</sequence>
<reference evidence="1" key="1">
    <citation type="journal article" date="2021" name="Proc. Natl. Acad. Sci. U.S.A.">
        <title>A Catalog of Tens of Thousands of Viruses from Human Metagenomes Reveals Hidden Associations with Chronic Diseases.</title>
        <authorList>
            <person name="Tisza M.J."/>
            <person name="Buck C.B."/>
        </authorList>
    </citation>
    <scope>NUCLEOTIDE SEQUENCE</scope>
    <source>
        <strain evidence="1">CtZiV25</strain>
    </source>
</reference>
<organism evidence="1">
    <name type="scientific">Siphoviridae sp. ctZiV25</name>
    <dbReference type="NCBI Taxonomy" id="2825560"/>
    <lineage>
        <taxon>Viruses</taxon>
        <taxon>Duplodnaviria</taxon>
        <taxon>Heunggongvirae</taxon>
        <taxon>Uroviricota</taxon>
        <taxon>Caudoviricetes</taxon>
    </lineage>
</organism>
<evidence type="ECO:0008006" key="2">
    <source>
        <dbReference type="Google" id="ProtNLM"/>
    </source>
</evidence>
<accession>A0A8S5TXP9</accession>
<proteinExistence type="predicted"/>
<evidence type="ECO:0000313" key="1">
    <source>
        <dbReference type="EMBL" id="DAF86990.1"/>
    </source>
</evidence>
<dbReference type="EMBL" id="BK015956">
    <property type="protein sequence ID" value="DAF86990.1"/>
    <property type="molecule type" value="Genomic_DNA"/>
</dbReference>
<protein>
    <recommendedName>
        <fullName evidence="2">Tail fiber protein</fullName>
    </recommendedName>
</protein>
<name>A0A8S5TXP9_9CAUD</name>